<dbReference type="AlphaFoldDB" id="A0A3S5BIW7"/>
<organism evidence="1 2">
    <name type="scientific">Protopolystoma xenopodis</name>
    <dbReference type="NCBI Taxonomy" id="117903"/>
    <lineage>
        <taxon>Eukaryota</taxon>
        <taxon>Metazoa</taxon>
        <taxon>Spiralia</taxon>
        <taxon>Lophotrochozoa</taxon>
        <taxon>Platyhelminthes</taxon>
        <taxon>Monogenea</taxon>
        <taxon>Polyopisthocotylea</taxon>
        <taxon>Polystomatidea</taxon>
        <taxon>Polystomatidae</taxon>
        <taxon>Protopolystoma</taxon>
    </lineage>
</organism>
<evidence type="ECO:0000313" key="1">
    <source>
        <dbReference type="EMBL" id="VEL25918.1"/>
    </source>
</evidence>
<gene>
    <name evidence="1" type="ORF">PXEA_LOCUS19358</name>
</gene>
<protein>
    <submittedName>
        <fullName evidence="1">Uncharacterized protein</fullName>
    </submittedName>
</protein>
<proteinExistence type="predicted"/>
<dbReference type="EMBL" id="CAAALY010076992">
    <property type="protein sequence ID" value="VEL25918.1"/>
    <property type="molecule type" value="Genomic_DNA"/>
</dbReference>
<sequence length="85" mass="9442">MSKSTRLLAFQHFLFTTSQLRNFWVCKLGIIPPSPAPLRMLSAKVLKSAPGYSFSVQLNTLIYSTMNIESEASGLPVGPTRRIEV</sequence>
<dbReference type="Proteomes" id="UP000784294">
    <property type="component" value="Unassembled WGS sequence"/>
</dbReference>
<reference evidence="1" key="1">
    <citation type="submission" date="2018-11" db="EMBL/GenBank/DDBJ databases">
        <authorList>
            <consortium name="Pathogen Informatics"/>
        </authorList>
    </citation>
    <scope>NUCLEOTIDE SEQUENCE</scope>
</reference>
<name>A0A3S5BIW7_9PLAT</name>
<evidence type="ECO:0000313" key="2">
    <source>
        <dbReference type="Proteomes" id="UP000784294"/>
    </source>
</evidence>
<accession>A0A3S5BIW7</accession>
<keyword evidence="2" id="KW-1185">Reference proteome</keyword>
<comment type="caution">
    <text evidence="1">The sequence shown here is derived from an EMBL/GenBank/DDBJ whole genome shotgun (WGS) entry which is preliminary data.</text>
</comment>